<gene>
    <name evidence="2" type="ORF">DCC88_02400</name>
</gene>
<evidence type="ECO:0000313" key="3">
    <source>
        <dbReference type="Proteomes" id="UP000253934"/>
    </source>
</evidence>
<proteinExistence type="predicted"/>
<evidence type="ECO:0000259" key="1">
    <source>
        <dbReference type="PROSITE" id="PS50943"/>
    </source>
</evidence>
<name>A0A369KZ08_9BACT</name>
<dbReference type="Proteomes" id="UP000253934">
    <property type="component" value="Unassembled WGS sequence"/>
</dbReference>
<protein>
    <submittedName>
        <fullName evidence="2">XRE family transcriptional regulator</fullName>
    </submittedName>
</protein>
<feature type="domain" description="HTH cro/C1-type" evidence="1">
    <location>
        <begin position="80"/>
        <end position="109"/>
    </location>
</feature>
<dbReference type="InterPro" id="IPR001387">
    <property type="entry name" value="Cro/C1-type_HTH"/>
</dbReference>
<dbReference type="PROSITE" id="PS50943">
    <property type="entry name" value="HTH_CROC1"/>
    <property type="match status" value="1"/>
</dbReference>
<dbReference type="AlphaFoldDB" id="A0A369KZ08"/>
<dbReference type="SUPFAM" id="SSF47413">
    <property type="entry name" value="lambda repressor-like DNA-binding domains"/>
    <property type="match status" value="1"/>
</dbReference>
<dbReference type="Gene3D" id="1.10.260.40">
    <property type="entry name" value="lambda repressor-like DNA-binding domains"/>
    <property type="match status" value="1"/>
</dbReference>
<comment type="caution">
    <text evidence="2">The sequence shown here is derived from an EMBL/GenBank/DDBJ whole genome shotgun (WGS) entry which is preliminary data.</text>
</comment>
<accession>A0A369KZ08</accession>
<reference evidence="2" key="1">
    <citation type="submission" date="2018-04" db="EMBL/GenBank/DDBJ databases">
        <title>Draft genome sequence of the Candidatus Spirobacillus cienkowskii, a pathogen of freshwater Daphnia species, reconstructed from hemolymph metagenomic reads.</title>
        <authorList>
            <person name="Bresciani L."/>
            <person name="Lemos L.N."/>
            <person name="Wale N."/>
            <person name="Lin J.Y."/>
            <person name="Fernandes G.R."/>
            <person name="Duffy M.A."/>
            <person name="Rodrigues J.M."/>
        </authorList>
    </citation>
    <scope>NUCLEOTIDE SEQUENCE [LARGE SCALE GENOMIC DNA]</scope>
    <source>
        <strain evidence="2">Binning01</strain>
    </source>
</reference>
<evidence type="ECO:0000313" key="2">
    <source>
        <dbReference type="EMBL" id="RDB36963.1"/>
    </source>
</evidence>
<organism evidence="2 3">
    <name type="scientific">Spirobacillus cienkowskii</name>
    <dbReference type="NCBI Taxonomy" id="495820"/>
    <lineage>
        <taxon>Bacteria</taxon>
        <taxon>Pseudomonadati</taxon>
        <taxon>Bdellovibrionota</taxon>
        <taxon>Oligoflexia</taxon>
        <taxon>Silvanigrellales</taxon>
        <taxon>Spirobacillus</taxon>
    </lineage>
</organism>
<sequence length="255" mass="30738">MLCINTKKLFKKFLNLFAINIFWFNYRSLKFAHRRSLCLAKKKYFKDPKEHLKKYSELEFEPDSNTQLHEEVKKQLSHFLINFRAMNRLTQAQMGKKLGYSQQQYKRVEDGYEERISNSVFYIKKFADLTSDKKVSDFVSYLINEPPHLRSSNLSNNEQILLSCFSRVDREDRRLFIEAFCKHEDDSRFPKLIKFLSLLPHLNSEFLDLFTLVLLEAKAKKDFIDLEDKSEIYNRLRKKHKRSYKRKTEELVKNH</sequence>
<dbReference type="EMBL" id="QOVW01000015">
    <property type="protein sequence ID" value="RDB36963.1"/>
    <property type="molecule type" value="Genomic_DNA"/>
</dbReference>
<dbReference type="InterPro" id="IPR010982">
    <property type="entry name" value="Lambda_DNA-bd_dom_sf"/>
</dbReference>
<keyword evidence="3" id="KW-1185">Reference proteome</keyword>
<dbReference type="GO" id="GO:0003677">
    <property type="term" value="F:DNA binding"/>
    <property type="evidence" value="ECO:0007669"/>
    <property type="project" value="InterPro"/>
</dbReference>